<gene>
    <name evidence="1" type="ORF">J0M35_06255</name>
</gene>
<dbReference type="GO" id="GO:0046872">
    <property type="term" value="F:metal ion binding"/>
    <property type="evidence" value="ECO:0007669"/>
    <property type="project" value="InterPro"/>
</dbReference>
<dbReference type="Proteomes" id="UP000664277">
    <property type="component" value="Unassembled WGS sequence"/>
</dbReference>
<dbReference type="AlphaFoldDB" id="A0A8J7TLH5"/>
<proteinExistence type="predicted"/>
<comment type="caution">
    <text evidence="1">The sequence shown here is derived from an EMBL/GenBank/DDBJ whole genome shotgun (WGS) entry which is preliminary data.</text>
</comment>
<name>A0A8J7TLH5_9BACT</name>
<evidence type="ECO:0000313" key="2">
    <source>
        <dbReference type="Proteomes" id="UP000664277"/>
    </source>
</evidence>
<dbReference type="InterPro" id="IPR006121">
    <property type="entry name" value="HMA_dom"/>
</dbReference>
<dbReference type="InterPro" id="IPR036163">
    <property type="entry name" value="HMA_dom_sf"/>
</dbReference>
<dbReference type="SUPFAM" id="SSF55008">
    <property type="entry name" value="HMA, heavy metal-associated domain"/>
    <property type="match status" value="1"/>
</dbReference>
<protein>
    <submittedName>
        <fullName evidence="1">Heavy-metal-associated domain-containing protein</fullName>
    </submittedName>
</protein>
<reference evidence="1" key="1">
    <citation type="submission" date="2021-02" db="EMBL/GenBank/DDBJ databases">
        <title>Genome-Resolved Metagenomics of a Microbial Community Performing Photosynthetic Biological Nutrient Removal.</title>
        <authorList>
            <person name="Mcdaniel E.A."/>
        </authorList>
    </citation>
    <scope>NUCLEOTIDE SEQUENCE</scope>
    <source>
        <strain evidence="1">UWPOB_OBS1</strain>
    </source>
</reference>
<evidence type="ECO:0000313" key="1">
    <source>
        <dbReference type="EMBL" id="MBN8659946.1"/>
    </source>
</evidence>
<dbReference type="Gene3D" id="3.30.70.100">
    <property type="match status" value="1"/>
</dbReference>
<dbReference type="EMBL" id="JAFLCK010000006">
    <property type="protein sequence ID" value="MBN8659946.1"/>
    <property type="molecule type" value="Genomic_DNA"/>
</dbReference>
<sequence length="124" mass="13325">MSILAISSLLSVSGWADMAAAKEASKEVLTRYDFRLEQISCAKCLLNIRQALRKTAGVVKCEVALRKPYGAVIIADAKANEAKIKDVVASADPGTHPRAVDFIAEPVKEVPAVLLPKHNGLKKD</sequence>
<dbReference type="CDD" id="cd00371">
    <property type="entry name" value="HMA"/>
    <property type="match status" value="1"/>
</dbReference>
<organism evidence="1 2">
    <name type="scientific">Candidatus Obscuribacter phosphatis</name>
    <dbReference type="NCBI Taxonomy" id="1906157"/>
    <lineage>
        <taxon>Bacteria</taxon>
        <taxon>Bacillati</taxon>
        <taxon>Candidatus Melainabacteria</taxon>
        <taxon>Candidatus Obscuribacterales</taxon>
        <taxon>Candidatus Obscuribacteraceae</taxon>
        <taxon>Candidatus Obscuribacter</taxon>
    </lineage>
</organism>
<accession>A0A8J7TLH5</accession>